<comment type="caution">
    <text evidence="2">The sequence shown here is derived from an EMBL/GenBank/DDBJ whole genome shotgun (WGS) entry which is preliminary data.</text>
</comment>
<keyword evidence="3" id="KW-1185">Reference proteome</keyword>
<organism evidence="2 3">
    <name type="scientific">Caerostris extrusa</name>
    <name type="common">Bark spider</name>
    <name type="synonym">Caerostris bankana</name>
    <dbReference type="NCBI Taxonomy" id="172846"/>
    <lineage>
        <taxon>Eukaryota</taxon>
        <taxon>Metazoa</taxon>
        <taxon>Ecdysozoa</taxon>
        <taxon>Arthropoda</taxon>
        <taxon>Chelicerata</taxon>
        <taxon>Arachnida</taxon>
        <taxon>Araneae</taxon>
        <taxon>Araneomorphae</taxon>
        <taxon>Entelegynae</taxon>
        <taxon>Araneoidea</taxon>
        <taxon>Araneidae</taxon>
        <taxon>Caerostris</taxon>
    </lineage>
</organism>
<accession>A0AAV4WTR0</accession>
<feature type="region of interest" description="Disordered" evidence="1">
    <location>
        <begin position="136"/>
        <end position="181"/>
    </location>
</feature>
<proteinExistence type="predicted"/>
<reference evidence="2 3" key="1">
    <citation type="submission" date="2021-06" db="EMBL/GenBank/DDBJ databases">
        <title>Caerostris extrusa draft genome.</title>
        <authorList>
            <person name="Kono N."/>
            <person name="Arakawa K."/>
        </authorList>
    </citation>
    <scope>NUCLEOTIDE SEQUENCE [LARGE SCALE GENOMIC DNA]</scope>
</reference>
<evidence type="ECO:0000313" key="3">
    <source>
        <dbReference type="Proteomes" id="UP001054945"/>
    </source>
</evidence>
<evidence type="ECO:0000256" key="1">
    <source>
        <dbReference type="SAM" id="MobiDB-lite"/>
    </source>
</evidence>
<gene>
    <name evidence="2" type="ORF">CEXT_652011</name>
</gene>
<evidence type="ECO:0000313" key="2">
    <source>
        <dbReference type="EMBL" id="GIY85658.1"/>
    </source>
</evidence>
<sequence length="181" mass="20153">MSETEHETNGAVSGKDLKMSARKSLYSGPPIIQGRRLGAVIKWDLSDRWRENGEMPKGKRAEREESETELETNGAVSGKDLKPSARKMPPLEPQLPKSAACSLRSSAVFEDDPWKRRTDMRSDGQFLLTYISGTKIQKEQAKCEKSPETEHETNAKPVSGKDLKLSARKNSPSSRSPIKEP</sequence>
<feature type="region of interest" description="Disordered" evidence="1">
    <location>
        <begin position="49"/>
        <end position="123"/>
    </location>
</feature>
<feature type="compositionally biased region" description="Polar residues" evidence="1">
    <location>
        <begin position="168"/>
        <end position="181"/>
    </location>
</feature>
<feature type="compositionally biased region" description="Basic and acidic residues" evidence="1">
    <location>
        <begin position="136"/>
        <end position="165"/>
    </location>
</feature>
<name>A0AAV4WTR0_CAEEX</name>
<feature type="compositionally biased region" description="Basic and acidic residues" evidence="1">
    <location>
        <begin position="49"/>
        <end position="63"/>
    </location>
</feature>
<protein>
    <submittedName>
        <fullName evidence="2">Uncharacterized protein</fullName>
    </submittedName>
</protein>
<dbReference type="Proteomes" id="UP001054945">
    <property type="component" value="Unassembled WGS sequence"/>
</dbReference>
<feature type="region of interest" description="Disordered" evidence="1">
    <location>
        <begin position="1"/>
        <end position="20"/>
    </location>
</feature>
<dbReference type="AlphaFoldDB" id="A0AAV4WTR0"/>
<feature type="compositionally biased region" description="Basic and acidic residues" evidence="1">
    <location>
        <begin position="112"/>
        <end position="122"/>
    </location>
</feature>
<dbReference type="EMBL" id="BPLR01016672">
    <property type="protein sequence ID" value="GIY85658.1"/>
    <property type="molecule type" value="Genomic_DNA"/>
</dbReference>